<dbReference type="InterPro" id="IPR049142">
    <property type="entry name" value="MS_channel_1st"/>
</dbReference>
<dbReference type="SUPFAM" id="SSF82689">
    <property type="entry name" value="Mechanosensitive channel protein MscS (YggB), C-terminal domain"/>
    <property type="match status" value="1"/>
</dbReference>
<dbReference type="Gene3D" id="3.30.70.100">
    <property type="match status" value="1"/>
</dbReference>
<dbReference type="InterPro" id="IPR011014">
    <property type="entry name" value="MscS_channel_TM-2"/>
</dbReference>
<feature type="domain" description="Mechanosensitive ion channel MscS C-terminal" evidence="9">
    <location>
        <begin position="258"/>
        <end position="339"/>
    </location>
</feature>
<comment type="subcellular location">
    <subcellularLocation>
        <location evidence="1">Cell membrane</location>
        <topology evidence="1">Multi-pass membrane protein</topology>
    </subcellularLocation>
</comment>
<dbReference type="Proteomes" id="UP000438699">
    <property type="component" value="Unassembled WGS sequence"/>
</dbReference>
<accession>A0A6N6N2U5</accession>
<dbReference type="OrthoDB" id="9775207at2"/>
<dbReference type="InterPro" id="IPR006685">
    <property type="entry name" value="MscS_channel_2nd"/>
</dbReference>
<dbReference type="InterPro" id="IPR010920">
    <property type="entry name" value="LSM_dom_sf"/>
</dbReference>
<comment type="caution">
    <text evidence="11">The sequence shown here is derived from an EMBL/GenBank/DDBJ whole genome shotgun (WGS) entry which is preliminary data.</text>
</comment>
<reference evidence="11 12" key="1">
    <citation type="journal article" date="2017" name="Int. J. Syst. Evol. Microbiol.">
        <title>Desulfovibrio senegalensis sp. nov., a mesophilic sulfate reducer isolated from marine sediment.</title>
        <authorList>
            <person name="Thioye A."/>
            <person name="Gam Z.B.A."/>
            <person name="Mbengue M."/>
            <person name="Cayol J.L."/>
            <person name="Joseph-Bartoli M."/>
            <person name="Toure-Kane C."/>
            <person name="Labat M."/>
        </authorList>
    </citation>
    <scope>NUCLEOTIDE SEQUENCE [LARGE SCALE GENOMIC DNA]</scope>
    <source>
        <strain evidence="11 12">DSM 101509</strain>
    </source>
</reference>
<keyword evidence="6 7" id="KW-0472">Membrane</keyword>
<evidence type="ECO:0000259" key="9">
    <source>
        <dbReference type="Pfam" id="PF21082"/>
    </source>
</evidence>
<evidence type="ECO:0000313" key="12">
    <source>
        <dbReference type="Proteomes" id="UP000438699"/>
    </source>
</evidence>
<feature type="domain" description="Mechanosensitive ion channel transmembrane helices 2/3" evidence="10">
    <location>
        <begin position="144"/>
        <end position="180"/>
    </location>
</feature>
<dbReference type="InterPro" id="IPR049278">
    <property type="entry name" value="MS_channel_C"/>
</dbReference>
<evidence type="ECO:0000256" key="2">
    <source>
        <dbReference type="ARBA" id="ARBA00008017"/>
    </source>
</evidence>
<gene>
    <name evidence="11" type="ORF">F8A88_09220</name>
</gene>
<dbReference type="AlphaFoldDB" id="A0A6N6N2U5"/>
<dbReference type="InterPro" id="IPR011066">
    <property type="entry name" value="MscS_channel_C_sf"/>
</dbReference>
<feature type="transmembrane region" description="Helical" evidence="7">
    <location>
        <begin position="23"/>
        <end position="44"/>
    </location>
</feature>
<dbReference type="PANTHER" id="PTHR30566:SF25">
    <property type="entry name" value="INNER MEMBRANE PROTEIN"/>
    <property type="match status" value="1"/>
</dbReference>
<evidence type="ECO:0000256" key="6">
    <source>
        <dbReference type="ARBA" id="ARBA00023136"/>
    </source>
</evidence>
<evidence type="ECO:0000256" key="4">
    <source>
        <dbReference type="ARBA" id="ARBA00022692"/>
    </source>
</evidence>
<dbReference type="InterPro" id="IPR023408">
    <property type="entry name" value="MscS_beta-dom_sf"/>
</dbReference>
<evidence type="ECO:0000259" key="10">
    <source>
        <dbReference type="Pfam" id="PF21088"/>
    </source>
</evidence>
<evidence type="ECO:0000259" key="8">
    <source>
        <dbReference type="Pfam" id="PF00924"/>
    </source>
</evidence>
<feature type="transmembrane region" description="Helical" evidence="7">
    <location>
        <begin position="166"/>
        <end position="194"/>
    </location>
</feature>
<name>A0A6N6N2U5_9BACT</name>
<protein>
    <submittedName>
        <fullName evidence="11">Mechanosensitive ion channel family protein</fullName>
    </submittedName>
</protein>
<dbReference type="PANTHER" id="PTHR30566">
    <property type="entry name" value="YNAI-RELATED MECHANOSENSITIVE ION CHANNEL"/>
    <property type="match status" value="1"/>
</dbReference>
<feature type="transmembrane region" description="Helical" evidence="7">
    <location>
        <begin position="96"/>
        <end position="116"/>
    </location>
</feature>
<dbReference type="SUPFAM" id="SSF82861">
    <property type="entry name" value="Mechanosensitive channel protein MscS (YggB), transmembrane region"/>
    <property type="match status" value="1"/>
</dbReference>
<proteinExistence type="inferred from homology"/>
<dbReference type="Gene3D" id="1.10.287.1260">
    <property type="match status" value="1"/>
</dbReference>
<dbReference type="Pfam" id="PF00924">
    <property type="entry name" value="MS_channel_2nd"/>
    <property type="match status" value="1"/>
</dbReference>
<dbReference type="GO" id="GO:0005886">
    <property type="term" value="C:plasma membrane"/>
    <property type="evidence" value="ECO:0007669"/>
    <property type="project" value="UniProtKB-SubCell"/>
</dbReference>
<feature type="domain" description="Mechanosensitive ion channel MscS" evidence="8">
    <location>
        <begin position="182"/>
        <end position="248"/>
    </location>
</feature>
<evidence type="ECO:0000256" key="3">
    <source>
        <dbReference type="ARBA" id="ARBA00022475"/>
    </source>
</evidence>
<evidence type="ECO:0000256" key="1">
    <source>
        <dbReference type="ARBA" id="ARBA00004651"/>
    </source>
</evidence>
<organism evidence="11 12">
    <name type="scientific">Pseudodesulfovibrio senegalensis</name>
    <dbReference type="NCBI Taxonomy" id="1721087"/>
    <lineage>
        <taxon>Bacteria</taxon>
        <taxon>Pseudomonadati</taxon>
        <taxon>Thermodesulfobacteriota</taxon>
        <taxon>Desulfovibrionia</taxon>
        <taxon>Desulfovibrionales</taxon>
        <taxon>Desulfovibrionaceae</taxon>
    </lineage>
</organism>
<evidence type="ECO:0000256" key="5">
    <source>
        <dbReference type="ARBA" id="ARBA00022989"/>
    </source>
</evidence>
<dbReference type="Pfam" id="PF21082">
    <property type="entry name" value="MS_channel_3rd"/>
    <property type="match status" value="1"/>
</dbReference>
<keyword evidence="4 7" id="KW-0812">Transmembrane</keyword>
<dbReference type="GO" id="GO:0008381">
    <property type="term" value="F:mechanosensitive monoatomic ion channel activity"/>
    <property type="evidence" value="ECO:0007669"/>
    <property type="project" value="UniProtKB-ARBA"/>
</dbReference>
<dbReference type="SUPFAM" id="SSF50182">
    <property type="entry name" value="Sm-like ribonucleoproteins"/>
    <property type="match status" value="1"/>
</dbReference>
<evidence type="ECO:0000313" key="11">
    <source>
        <dbReference type="EMBL" id="KAB1441762.1"/>
    </source>
</evidence>
<dbReference type="Gene3D" id="2.30.30.60">
    <property type="match status" value="1"/>
</dbReference>
<dbReference type="Pfam" id="PF21088">
    <property type="entry name" value="MS_channel_1st"/>
    <property type="match status" value="1"/>
</dbReference>
<sequence length="354" mass="39023">MKLLATMKTTASSILANPHTTEIAVGAVLLILGLVAVSAFCRILNNRLKRVSGIRVDPEFLDQTLTSLRWTLWTAAAFAFFRSLPLSKGVESAGGNIFLILFTFLLVSLSVDTLKLALDTNLRRKGTTLPEHRGRAILPIIKGTAWLLGLAFILDNFGVKIGTIMAGLGLAGVAVGFAAQAILGDLFSYFAILFDKPFRIGDFIIVDNLRGTLEHTGLKTSRLRSLDGEQIIISNSDLTGSRVKNYRRMRRRRICFGFGVLYSTGSDKLEAIPDMVRAIVDELPLATLDRVHFHRFGDSSLDFEVVYYVESPEYNDYMDTQQAINLALVRRFEAEGIGFAFPTRTVHMAGGNNA</sequence>
<keyword evidence="12" id="KW-1185">Reference proteome</keyword>
<dbReference type="RefSeq" id="WP_151150854.1">
    <property type="nucleotide sequence ID" value="NZ_WAIE01000003.1"/>
</dbReference>
<feature type="transmembrane region" description="Helical" evidence="7">
    <location>
        <begin position="136"/>
        <end position="154"/>
    </location>
</feature>
<comment type="similarity">
    <text evidence="2">Belongs to the MscS (TC 1.A.23) family.</text>
</comment>
<keyword evidence="5 7" id="KW-1133">Transmembrane helix</keyword>
<dbReference type="EMBL" id="WAIE01000003">
    <property type="protein sequence ID" value="KAB1441762.1"/>
    <property type="molecule type" value="Genomic_DNA"/>
</dbReference>
<keyword evidence="3" id="KW-1003">Cell membrane</keyword>
<evidence type="ECO:0000256" key="7">
    <source>
        <dbReference type="SAM" id="Phobius"/>
    </source>
</evidence>